<dbReference type="KEGG" id="hch:HCH_03940"/>
<accession>Q2SFB4</accession>
<sequence>MHRREEWRWKWWIANVEGVDFSRWMALALGRNNTELAEKCLIEKEN</sequence>
<dbReference type="AlphaFoldDB" id="Q2SFB4"/>
<reference evidence="1 2" key="1">
    <citation type="journal article" date="2005" name="Nucleic Acids Res.">
        <title>Genomic blueprint of Hahella chejuensis, a marine microbe producing an algicidal agent.</title>
        <authorList>
            <person name="Jeong H."/>
            <person name="Yim J.H."/>
            <person name="Lee C."/>
            <person name="Choi S.-H."/>
            <person name="Park Y.K."/>
            <person name="Yoon S.H."/>
            <person name="Hur C.-G."/>
            <person name="Kang H.-Y."/>
            <person name="Kim D."/>
            <person name="Lee H.H."/>
            <person name="Park K.H."/>
            <person name="Park S.-H."/>
            <person name="Park H.-S."/>
            <person name="Lee H.K."/>
            <person name="Oh T.K."/>
            <person name="Kim J.F."/>
        </authorList>
    </citation>
    <scope>NUCLEOTIDE SEQUENCE [LARGE SCALE GENOMIC DNA]</scope>
    <source>
        <strain evidence="1 2">KCTC 2396</strain>
    </source>
</reference>
<dbReference type="EMBL" id="CP000155">
    <property type="protein sequence ID" value="ABC30660.1"/>
    <property type="molecule type" value="Genomic_DNA"/>
</dbReference>
<proteinExistence type="predicted"/>
<dbReference type="Proteomes" id="UP000000238">
    <property type="component" value="Chromosome"/>
</dbReference>
<organism evidence="1 2">
    <name type="scientific">Hahella chejuensis (strain KCTC 2396)</name>
    <dbReference type="NCBI Taxonomy" id="349521"/>
    <lineage>
        <taxon>Bacteria</taxon>
        <taxon>Pseudomonadati</taxon>
        <taxon>Pseudomonadota</taxon>
        <taxon>Gammaproteobacteria</taxon>
        <taxon>Oceanospirillales</taxon>
        <taxon>Hahellaceae</taxon>
        <taxon>Hahella</taxon>
    </lineage>
</organism>
<evidence type="ECO:0000313" key="2">
    <source>
        <dbReference type="Proteomes" id="UP000000238"/>
    </source>
</evidence>
<evidence type="ECO:0000313" key="1">
    <source>
        <dbReference type="EMBL" id="ABC30660.1"/>
    </source>
</evidence>
<gene>
    <name evidence="1" type="ordered locus">HCH_03940</name>
</gene>
<dbReference type="HOGENOM" id="CLU_3184361_0_0_6"/>
<name>Q2SFB4_HAHCH</name>
<keyword evidence="2" id="KW-1185">Reference proteome</keyword>
<protein>
    <submittedName>
        <fullName evidence="1">Uncharacterized protein</fullName>
    </submittedName>
</protein>